<protein>
    <submittedName>
        <fullName evidence="1">Uncharacterized protein</fullName>
    </submittedName>
</protein>
<evidence type="ECO:0000313" key="1">
    <source>
        <dbReference type="EMBL" id="ADB57677.1"/>
    </source>
</evidence>
<reference evidence="1 2" key="1">
    <citation type="journal article" date="2010" name="Stand. Genomic Sci.">
        <title>Complete genome sequence of Archaeoglobus profundus type strain (AV18).</title>
        <authorList>
            <person name="von Jan M."/>
            <person name="Lapidus A."/>
            <person name="Del Rio T.G."/>
            <person name="Copeland A."/>
            <person name="Tice H."/>
            <person name="Cheng J.F."/>
            <person name="Lucas S."/>
            <person name="Chen F."/>
            <person name="Nolan M."/>
            <person name="Goodwin L."/>
            <person name="Han C."/>
            <person name="Pitluck S."/>
            <person name="Liolios K."/>
            <person name="Ivanova N."/>
            <person name="Mavromatis K."/>
            <person name="Ovchinnikova G."/>
            <person name="Chertkov O."/>
            <person name="Pati A."/>
            <person name="Chen A."/>
            <person name="Palaniappan K."/>
            <person name="Land M."/>
            <person name="Hauser L."/>
            <person name="Chang Y.J."/>
            <person name="Jeffries C.D."/>
            <person name="Saunders E."/>
            <person name="Brettin T."/>
            <person name="Detter J.C."/>
            <person name="Chain P."/>
            <person name="Eichinger K."/>
            <person name="Huber H."/>
            <person name="Spring S."/>
            <person name="Rohde M."/>
            <person name="Goker M."/>
            <person name="Wirth R."/>
            <person name="Woyke T."/>
            <person name="Bristow J."/>
            <person name="Eisen J.A."/>
            <person name="Markowitz V."/>
            <person name="Hugenholtz P."/>
            <person name="Kyrpides N.C."/>
            <person name="Klenk H.P."/>
        </authorList>
    </citation>
    <scope>NUCLEOTIDE SEQUENCE [LARGE SCALE GENOMIC DNA]</scope>
    <source>
        <strain evidence="2">DSM 5631 / JCM 9629 / NBRC 100127 / Av18</strain>
    </source>
</reference>
<dbReference type="KEGG" id="apo:Arcpr_0612"/>
<keyword evidence="2" id="KW-1185">Reference proteome</keyword>
<accession>D2RHA2</accession>
<dbReference type="PaxDb" id="572546-Arcpr_0612"/>
<proteinExistence type="predicted"/>
<dbReference type="Proteomes" id="UP000001901">
    <property type="component" value="Chromosome"/>
</dbReference>
<evidence type="ECO:0000313" key="2">
    <source>
        <dbReference type="Proteomes" id="UP000001901"/>
    </source>
</evidence>
<organism evidence="1 2">
    <name type="scientific">Archaeoglobus profundus (strain DSM 5631 / JCM 9629 / NBRC 100127 / Av18)</name>
    <dbReference type="NCBI Taxonomy" id="572546"/>
    <lineage>
        <taxon>Archaea</taxon>
        <taxon>Methanobacteriati</taxon>
        <taxon>Methanobacteriota</taxon>
        <taxon>Archaeoglobi</taxon>
        <taxon>Archaeoglobales</taxon>
        <taxon>Archaeoglobaceae</taxon>
        <taxon>Archaeoglobus</taxon>
    </lineage>
</organism>
<dbReference type="EMBL" id="CP001857">
    <property type="protein sequence ID" value="ADB57677.1"/>
    <property type="molecule type" value="Genomic_DNA"/>
</dbReference>
<dbReference type="STRING" id="572546.Arcpr_0612"/>
<name>D2RHA2_ARCPA</name>
<dbReference type="HOGENOM" id="CLU_2930002_0_0_2"/>
<gene>
    <name evidence="1" type="ordered locus">Arcpr_0612</name>
</gene>
<sequence length="60" mass="6886">MQEDSDFHYFLAIAIPIIEGKVDVPTNLTIPELISFAKQVWTFWVVRIKSVIPSIVSLIR</sequence>
<dbReference type="AlphaFoldDB" id="D2RHA2"/>